<evidence type="ECO:0000256" key="2">
    <source>
        <dbReference type="SAM" id="MobiDB-lite"/>
    </source>
</evidence>
<dbReference type="Proteomes" id="UP000751190">
    <property type="component" value="Unassembled WGS sequence"/>
</dbReference>
<name>A0A8J5XHR0_DIALT</name>
<sequence>MEWRVTGETRGGGKVGLADHGWCSEALKCSICFNELTIPFLRTQCDHLLCRVHACEDNGLPHRCPACKKGLGIKDLTEQDPAFFKSDDEMREFAKRLRPEEAFQLSAYAVQFHVKQKQLETVIEARKRARAEKSENKHRMYTKTVADELNAVRPEVERLSVELERMERLARELHEGKQEAEDKLAQVNARLAERLRAPLLSQAQQQQYLDAASSPIVDFAGARGYGRVNGGVGSVGNGDDAFDLLKRQQGATSGLFKPRPVAVEAGGLSACSPTAQHEQRAAQLGLGQSPRVNKRLQPGCDASPRLGWGADSPAGAAASYQLPPRAGFFGDRSLRGVDASQQQHGLLNPNSTTPIPADMRRQAQQQAQLQQQAQQAMRASSGAGGARGGGAGGASRGACDSPLLPGPSARARSHADPLSSFLAGGGAGARVRF</sequence>
<proteinExistence type="predicted"/>
<dbReference type="SUPFAM" id="SSF57850">
    <property type="entry name" value="RING/U-box"/>
    <property type="match status" value="1"/>
</dbReference>
<keyword evidence="1" id="KW-0175">Coiled coil</keyword>
<dbReference type="OrthoDB" id="10571890at2759"/>
<keyword evidence="4" id="KW-1185">Reference proteome</keyword>
<accession>A0A8J5XHR0</accession>
<gene>
    <name evidence="3" type="ORF">KFE25_003295</name>
</gene>
<organism evidence="3 4">
    <name type="scientific">Diacronema lutheri</name>
    <name type="common">Unicellular marine alga</name>
    <name type="synonym">Monochrysis lutheri</name>
    <dbReference type="NCBI Taxonomy" id="2081491"/>
    <lineage>
        <taxon>Eukaryota</taxon>
        <taxon>Haptista</taxon>
        <taxon>Haptophyta</taxon>
        <taxon>Pavlovophyceae</taxon>
        <taxon>Pavlovales</taxon>
        <taxon>Pavlovaceae</taxon>
        <taxon>Diacronema</taxon>
    </lineage>
</organism>
<evidence type="ECO:0000256" key="1">
    <source>
        <dbReference type="SAM" id="Coils"/>
    </source>
</evidence>
<reference evidence="3" key="1">
    <citation type="submission" date="2021-05" db="EMBL/GenBank/DDBJ databases">
        <title>The genome of the haptophyte Pavlova lutheri (Diacronema luteri, Pavlovales) - a model for lipid biosynthesis in eukaryotic algae.</title>
        <authorList>
            <person name="Hulatt C.J."/>
            <person name="Posewitz M.C."/>
        </authorList>
    </citation>
    <scope>NUCLEOTIDE SEQUENCE</scope>
    <source>
        <strain evidence="3">NIVA-4/92</strain>
    </source>
</reference>
<comment type="caution">
    <text evidence="3">The sequence shown here is derived from an EMBL/GenBank/DDBJ whole genome shotgun (WGS) entry which is preliminary data.</text>
</comment>
<feature type="compositionally biased region" description="Low complexity" evidence="2">
    <location>
        <begin position="362"/>
        <end position="381"/>
    </location>
</feature>
<feature type="compositionally biased region" description="Gly residues" evidence="2">
    <location>
        <begin position="423"/>
        <end position="433"/>
    </location>
</feature>
<feature type="compositionally biased region" description="Polar residues" evidence="2">
    <location>
        <begin position="340"/>
        <end position="354"/>
    </location>
</feature>
<dbReference type="InterPro" id="IPR013083">
    <property type="entry name" value="Znf_RING/FYVE/PHD"/>
</dbReference>
<dbReference type="Gene3D" id="3.30.40.10">
    <property type="entry name" value="Zinc/RING finger domain, C3HC4 (zinc finger)"/>
    <property type="match status" value="1"/>
</dbReference>
<evidence type="ECO:0008006" key="5">
    <source>
        <dbReference type="Google" id="ProtNLM"/>
    </source>
</evidence>
<evidence type="ECO:0000313" key="4">
    <source>
        <dbReference type="Proteomes" id="UP000751190"/>
    </source>
</evidence>
<feature type="coiled-coil region" evidence="1">
    <location>
        <begin position="156"/>
        <end position="197"/>
    </location>
</feature>
<feature type="region of interest" description="Disordered" evidence="2">
    <location>
        <begin position="340"/>
        <end position="433"/>
    </location>
</feature>
<dbReference type="EMBL" id="JAGTXO010000013">
    <property type="protein sequence ID" value="KAG8464232.1"/>
    <property type="molecule type" value="Genomic_DNA"/>
</dbReference>
<protein>
    <recommendedName>
        <fullName evidence="5">RING-type domain-containing protein</fullName>
    </recommendedName>
</protein>
<feature type="compositionally biased region" description="Gly residues" evidence="2">
    <location>
        <begin position="382"/>
        <end position="395"/>
    </location>
</feature>
<dbReference type="AlphaFoldDB" id="A0A8J5XHR0"/>
<evidence type="ECO:0000313" key="3">
    <source>
        <dbReference type="EMBL" id="KAG8464232.1"/>
    </source>
</evidence>